<organism evidence="11 12">
    <name type="scientific">Vagococcus elongatus</name>
    <dbReference type="NCBI Taxonomy" id="180344"/>
    <lineage>
        <taxon>Bacteria</taxon>
        <taxon>Bacillati</taxon>
        <taxon>Bacillota</taxon>
        <taxon>Bacilli</taxon>
        <taxon>Lactobacillales</taxon>
        <taxon>Enterococcaceae</taxon>
        <taxon>Vagococcus</taxon>
    </lineage>
</organism>
<evidence type="ECO:0000256" key="1">
    <source>
        <dbReference type="ARBA" id="ARBA00004651"/>
    </source>
</evidence>
<dbReference type="EMBL" id="NGKA01000003">
    <property type="protein sequence ID" value="RSU14334.1"/>
    <property type="molecule type" value="Genomic_DNA"/>
</dbReference>
<gene>
    <name evidence="11" type="ORF">CBF29_03270</name>
</gene>
<proteinExistence type="predicted"/>
<feature type="transmembrane region" description="Helical" evidence="9">
    <location>
        <begin position="186"/>
        <end position="209"/>
    </location>
</feature>
<keyword evidence="6 9" id="KW-1133">Transmembrane helix</keyword>
<evidence type="ECO:0000313" key="11">
    <source>
        <dbReference type="EMBL" id="RSU14334.1"/>
    </source>
</evidence>
<feature type="transmembrane region" description="Helical" evidence="9">
    <location>
        <begin position="78"/>
        <end position="99"/>
    </location>
</feature>
<feature type="transmembrane region" description="Helical" evidence="9">
    <location>
        <begin position="394"/>
        <end position="422"/>
    </location>
</feature>
<evidence type="ECO:0000256" key="4">
    <source>
        <dbReference type="ARBA" id="ARBA00022597"/>
    </source>
</evidence>
<evidence type="ECO:0000256" key="7">
    <source>
        <dbReference type="ARBA" id="ARBA00023136"/>
    </source>
</evidence>
<feature type="transmembrane region" description="Helical" evidence="9">
    <location>
        <begin position="338"/>
        <end position="360"/>
    </location>
</feature>
<dbReference type="GO" id="GO:0005886">
    <property type="term" value="C:plasma membrane"/>
    <property type="evidence" value="ECO:0007669"/>
    <property type="project" value="UniProtKB-SubCell"/>
</dbReference>
<evidence type="ECO:0000256" key="9">
    <source>
        <dbReference type="SAM" id="Phobius"/>
    </source>
</evidence>
<dbReference type="PIRSF" id="PIRSF006351">
    <property type="entry name" value="PTS_EIIC-Cellobiose"/>
    <property type="match status" value="1"/>
</dbReference>
<feature type="transmembrane region" description="Helical" evidence="9">
    <location>
        <begin position="297"/>
        <end position="318"/>
    </location>
</feature>
<dbReference type="GO" id="GO:1902815">
    <property type="term" value="P:N,N'-diacetylchitobiose import"/>
    <property type="evidence" value="ECO:0007669"/>
    <property type="project" value="TreeGrafter"/>
</dbReference>
<feature type="transmembrane region" description="Helical" evidence="9">
    <location>
        <begin position="367"/>
        <end position="388"/>
    </location>
</feature>
<sequence>MKKFTSWLEKTIIPIATVLNSNRFLAAIRDGFILTFPLTMATSIVALINSLFLDPESLVARLLFLPKLFPNLTDAQSVLSTVMYGTINIMSLFIVFLVAEHLAKHHKADSTTVGITAVASFMIIYPIPEWTENGSFLKTDYLGAKGLFVAMLIGCLVGEFLPKLTRNEKLKIKLPEMVPPAVSRSFSALIPVLLTILITTIIAFIGTKFAGDGLNELVYTWIQTPLRKLGANIFGVYIITFMLGLLWFFGIHGPATLNPIISAIFTESDLINSEHILAGKPLADVPYPDTYAMLSGAYAYMGGAGMTLGLLIAILAVSKRSDYREVAKMGLVPGIFNINEPVIFGLPLVLNPIMAVPFILTPIVSMSIAYVATVVLKWVVPAGIGVPWTTPGPILSFLATGGTWQGLLLGVVCLLSSVLIYIPFLKAADKYAGAEESKTN</sequence>
<dbReference type="Pfam" id="PF02378">
    <property type="entry name" value="PTS_EIIC"/>
    <property type="match status" value="1"/>
</dbReference>
<keyword evidence="4 8" id="KW-0762">Sugar transport</keyword>
<keyword evidence="7 8" id="KW-0472">Membrane</keyword>
<dbReference type="NCBIfam" id="TIGR00410">
    <property type="entry name" value="lacE"/>
    <property type="match status" value="1"/>
</dbReference>
<dbReference type="InterPro" id="IPR003352">
    <property type="entry name" value="PTS_EIIC"/>
</dbReference>
<feature type="transmembrane region" description="Helical" evidence="9">
    <location>
        <begin position="147"/>
        <end position="165"/>
    </location>
</feature>
<keyword evidence="12" id="KW-1185">Reference proteome</keyword>
<dbReference type="AlphaFoldDB" id="A0A430B1X9"/>
<comment type="caution">
    <text evidence="11">The sequence shown here is derived from an EMBL/GenBank/DDBJ whole genome shotgun (WGS) entry which is preliminary data.</text>
</comment>
<comment type="function">
    <text evidence="8">The phosphoenolpyruvate-dependent sugar phosphotransferase system (PTS), a major carbohydrate active -transport system, catalyzes the phosphorylation of incoming sugar substrates concomitant with their translocation across the cell membrane.</text>
</comment>
<accession>A0A430B1X9</accession>
<keyword evidence="2 8" id="KW-0813">Transport</keyword>
<name>A0A430B1X9_9ENTE</name>
<evidence type="ECO:0000259" key="10">
    <source>
        <dbReference type="PROSITE" id="PS51105"/>
    </source>
</evidence>
<dbReference type="OrthoDB" id="1550290at2"/>
<dbReference type="GO" id="GO:0008982">
    <property type="term" value="F:protein-N(PI)-phosphohistidine-sugar phosphotransferase activity"/>
    <property type="evidence" value="ECO:0007669"/>
    <property type="project" value="UniProtKB-UniRule"/>
</dbReference>
<dbReference type="Proteomes" id="UP000287605">
    <property type="component" value="Unassembled WGS sequence"/>
</dbReference>
<feature type="transmembrane region" description="Helical" evidence="9">
    <location>
        <begin position="111"/>
        <end position="127"/>
    </location>
</feature>
<dbReference type="InterPro" id="IPR004796">
    <property type="entry name" value="PTS_IIC_cello"/>
</dbReference>
<keyword evidence="5 9" id="KW-0812">Transmembrane</keyword>
<dbReference type="PANTHER" id="PTHR33989">
    <property type="match status" value="1"/>
</dbReference>
<feature type="transmembrane region" description="Helical" evidence="9">
    <location>
        <begin position="229"/>
        <end position="249"/>
    </location>
</feature>
<evidence type="ECO:0000256" key="3">
    <source>
        <dbReference type="ARBA" id="ARBA00022475"/>
    </source>
</evidence>
<dbReference type="PANTHER" id="PTHR33989:SF4">
    <property type="entry name" value="PTS SYSTEM N,N'-DIACETYLCHITOBIOSE-SPECIFIC EIIC COMPONENT"/>
    <property type="match status" value="1"/>
</dbReference>
<dbReference type="InterPro" id="IPR051088">
    <property type="entry name" value="PTS_Sugar-EIIC/EIIB"/>
</dbReference>
<evidence type="ECO:0000256" key="6">
    <source>
        <dbReference type="ARBA" id="ARBA00022989"/>
    </source>
</evidence>
<protein>
    <recommendedName>
        <fullName evidence="8">Permease IIC component</fullName>
    </recommendedName>
</protein>
<evidence type="ECO:0000256" key="8">
    <source>
        <dbReference type="PIRNR" id="PIRNR006351"/>
    </source>
</evidence>
<dbReference type="GO" id="GO:0009401">
    <property type="term" value="P:phosphoenolpyruvate-dependent sugar phosphotransferase system"/>
    <property type="evidence" value="ECO:0007669"/>
    <property type="project" value="InterPro"/>
</dbReference>
<dbReference type="InterPro" id="IPR004501">
    <property type="entry name" value="PTS_EIIC_3"/>
</dbReference>
<comment type="subcellular location">
    <subcellularLocation>
        <location evidence="1">Cell membrane</location>
        <topology evidence="1">Multi-pass membrane protein</topology>
    </subcellularLocation>
</comment>
<evidence type="ECO:0000313" key="12">
    <source>
        <dbReference type="Proteomes" id="UP000287605"/>
    </source>
</evidence>
<dbReference type="RefSeq" id="WP_126807283.1">
    <property type="nucleotide sequence ID" value="NZ_NGKA01000003.1"/>
</dbReference>
<feature type="transmembrane region" description="Helical" evidence="9">
    <location>
        <begin position="32"/>
        <end position="53"/>
    </location>
</feature>
<feature type="domain" description="PTS EIIC type-3" evidence="10">
    <location>
        <begin position="8"/>
        <end position="424"/>
    </location>
</feature>
<reference evidence="11 12" key="1">
    <citation type="submission" date="2017-05" db="EMBL/GenBank/DDBJ databases">
        <title>Vagococcus spp. assemblies.</title>
        <authorList>
            <person name="Gulvik C.A."/>
        </authorList>
    </citation>
    <scope>NUCLEOTIDE SEQUENCE [LARGE SCALE GENOMIC DNA]</scope>
    <source>
        <strain evidence="11 12">CCUG 51432</strain>
    </source>
</reference>
<keyword evidence="3 8" id="KW-1003">Cell membrane</keyword>
<evidence type="ECO:0000256" key="2">
    <source>
        <dbReference type="ARBA" id="ARBA00022448"/>
    </source>
</evidence>
<evidence type="ECO:0000256" key="5">
    <source>
        <dbReference type="ARBA" id="ARBA00022692"/>
    </source>
</evidence>
<dbReference type="PROSITE" id="PS51105">
    <property type="entry name" value="PTS_EIIC_TYPE_3"/>
    <property type="match status" value="1"/>
</dbReference>